<dbReference type="EMBL" id="JAVREO010000001">
    <property type="protein sequence ID" value="MDT0265049.1"/>
    <property type="molecule type" value="Genomic_DNA"/>
</dbReference>
<dbReference type="Proteomes" id="UP001183410">
    <property type="component" value="Unassembled WGS sequence"/>
</dbReference>
<feature type="region of interest" description="Disordered" evidence="1">
    <location>
        <begin position="19"/>
        <end position="113"/>
    </location>
</feature>
<feature type="signal peptide" evidence="2">
    <location>
        <begin position="1"/>
        <end position="18"/>
    </location>
</feature>
<protein>
    <recommendedName>
        <fullName evidence="5">Lipoprotein</fullName>
    </recommendedName>
</protein>
<gene>
    <name evidence="3" type="ORF">RM844_01965</name>
</gene>
<accession>A0ABU2JJ88</accession>
<feature type="compositionally biased region" description="Low complexity" evidence="1">
    <location>
        <begin position="19"/>
        <end position="33"/>
    </location>
</feature>
<evidence type="ECO:0008006" key="5">
    <source>
        <dbReference type="Google" id="ProtNLM"/>
    </source>
</evidence>
<organism evidence="3 4">
    <name type="scientific">Streptomyces chisholmiae</name>
    <dbReference type="NCBI Taxonomy" id="3075540"/>
    <lineage>
        <taxon>Bacteria</taxon>
        <taxon>Bacillati</taxon>
        <taxon>Actinomycetota</taxon>
        <taxon>Actinomycetes</taxon>
        <taxon>Kitasatosporales</taxon>
        <taxon>Streptomycetaceae</taxon>
        <taxon>Streptomyces</taxon>
    </lineage>
</organism>
<evidence type="ECO:0000256" key="2">
    <source>
        <dbReference type="SAM" id="SignalP"/>
    </source>
</evidence>
<evidence type="ECO:0000313" key="4">
    <source>
        <dbReference type="Proteomes" id="UP001183410"/>
    </source>
</evidence>
<feature type="compositionally biased region" description="Gly residues" evidence="1">
    <location>
        <begin position="56"/>
        <end position="76"/>
    </location>
</feature>
<name>A0ABU2JJ88_9ACTN</name>
<dbReference type="PROSITE" id="PS51257">
    <property type="entry name" value="PROKAR_LIPOPROTEIN"/>
    <property type="match status" value="1"/>
</dbReference>
<comment type="caution">
    <text evidence="3">The sequence shown here is derived from an EMBL/GenBank/DDBJ whole genome shotgun (WGS) entry which is preliminary data.</text>
</comment>
<keyword evidence="2" id="KW-0732">Signal</keyword>
<feature type="chain" id="PRO_5046432447" description="Lipoprotein" evidence="2">
    <location>
        <begin position="19"/>
        <end position="204"/>
    </location>
</feature>
<proteinExistence type="predicted"/>
<dbReference type="RefSeq" id="WP_311663914.1">
    <property type="nucleotide sequence ID" value="NZ_JAVREO010000001.1"/>
</dbReference>
<evidence type="ECO:0000313" key="3">
    <source>
        <dbReference type="EMBL" id="MDT0265049.1"/>
    </source>
</evidence>
<evidence type="ECO:0000256" key="1">
    <source>
        <dbReference type="SAM" id="MobiDB-lite"/>
    </source>
</evidence>
<sequence length="204" mass="20693">MRTRMIVPVVTVAGLLLAGCGSDSGTSDGSQQDDPGRSVPDENEDDAPEERPDDGTTGGEATGGEAGGEAGGGEAGEGTDQAAAAFEARVNEVAESWPEPAPPGDGHEQLTGLTGMDAADSTADELTVRVGHGQCDADFGAWVAETEDLVIVGGWFEPDPEVQMCAEILLVDEVPVELNSELGDRTVVDAVSGEEVAVEAGALG</sequence>
<reference evidence="4" key="1">
    <citation type="submission" date="2023-07" db="EMBL/GenBank/DDBJ databases">
        <title>30 novel species of actinomycetes from the DSMZ collection.</title>
        <authorList>
            <person name="Nouioui I."/>
        </authorList>
    </citation>
    <scope>NUCLEOTIDE SEQUENCE [LARGE SCALE GENOMIC DNA]</scope>
    <source>
        <strain evidence="4">DSM 44915</strain>
    </source>
</reference>
<keyword evidence="4" id="KW-1185">Reference proteome</keyword>